<proteinExistence type="predicted"/>
<gene>
    <name evidence="1" type="ORF">AYBTSS11_LOCUS27050</name>
</gene>
<keyword evidence="2" id="KW-1185">Reference proteome</keyword>
<evidence type="ECO:0000313" key="2">
    <source>
        <dbReference type="Proteomes" id="UP001189624"/>
    </source>
</evidence>
<evidence type="ECO:0000313" key="1">
    <source>
        <dbReference type="EMBL" id="CAJ1974962.1"/>
    </source>
</evidence>
<dbReference type="EMBL" id="OY731406">
    <property type="protein sequence ID" value="CAJ1974962.1"/>
    <property type="molecule type" value="Genomic_DNA"/>
</dbReference>
<dbReference type="Proteomes" id="UP001189624">
    <property type="component" value="Chromosome 9"/>
</dbReference>
<organism evidence="1 2">
    <name type="scientific">Sphenostylis stenocarpa</name>
    <dbReference type="NCBI Taxonomy" id="92480"/>
    <lineage>
        <taxon>Eukaryota</taxon>
        <taxon>Viridiplantae</taxon>
        <taxon>Streptophyta</taxon>
        <taxon>Embryophyta</taxon>
        <taxon>Tracheophyta</taxon>
        <taxon>Spermatophyta</taxon>
        <taxon>Magnoliopsida</taxon>
        <taxon>eudicotyledons</taxon>
        <taxon>Gunneridae</taxon>
        <taxon>Pentapetalae</taxon>
        <taxon>rosids</taxon>
        <taxon>fabids</taxon>
        <taxon>Fabales</taxon>
        <taxon>Fabaceae</taxon>
        <taxon>Papilionoideae</taxon>
        <taxon>50 kb inversion clade</taxon>
        <taxon>NPAAA clade</taxon>
        <taxon>indigoferoid/millettioid clade</taxon>
        <taxon>Phaseoleae</taxon>
        <taxon>Sphenostylis</taxon>
    </lineage>
</organism>
<reference evidence="1" key="1">
    <citation type="submission" date="2023-10" db="EMBL/GenBank/DDBJ databases">
        <authorList>
            <person name="Domelevo Entfellner J.-B."/>
        </authorList>
    </citation>
    <scope>NUCLEOTIDE SEQUENCE</scope>
</reference>
<feature type="non-terminal residue" evidence="1">
    <location>
        <position position="74"/>
    </location>
</feature>
<name>A0AA86VNF0_9FABA</name>
<accession>A0AA86VNF0</accession>
<sequence length="74" mass="8313">MEVQGFGVVDLTAIITATEANRFIPEDRPWSSKSASWLLENDMIEAYFWYASDGARRLGPNNASRGHIEFGHIV</sequence>
<dbReference type="AlphaFoldDB" id="A0AA86VNF0"/>
<protein>
    <submittedName>
        <fullName evidence="1">Uncharacterized protein</fullName>
    </submittedName>
</protein>
<dbReference type="Gramene" id="rna-AYBTSS11_LOCUS27050">
    <property type="protein sequence ID" value="CAJ1974962.1"/>
    <property type="gene ID" value="gene-AYBTSS11_LOCUS27050"/>
</dbReference>